<keyword evidence="3" id="KW-1185">Reference proteome</keyword>
<feature type="transmembrane region" description="Helical" evidence="1">
    <location>
        <begin position="129"/>
        <end position="146"/>
    </location>
</feature>
<dbReference type="Proteomes" id="UP001470230">
    <property type="component" value="Unassembled WGS sequence"/>
</dbReference>
<dbReference type="SUPFAM" id="SSF52058">
    <property type="entry name" value="L domain-like"/>
    <property type="match status" value="2"/>
</dbReference>
<sequence>MSFNTIPNQTSYEITKEFGFQNGGTYSINIKSNGTEKYFFYIDLKQKMEEFKNEYNLKNFSCNISIQPNQHIIQIEGGSGKIASTIKKEGLYTSIIRSCTPFNEGCKITLILKNPNSCLSIKDQQYRKIFLITSIISLLLFILWVLNWINFFSFKNKINLLLSLFVLYNFFENYLIFYDFNMRHLSDDVKIDTTYLFYAIFIGRFIYTFALLLTHLGDGILYESLHYSIYIICFIIDFVYSFFVAQIEYNIIFGQSSDKSFLVFTYFIQNHELHIEMTYINVFLFIWNALLISFAINLYSEDGKTYFYVYLSTTIIINNVIYAVILMLNMCLQIASENALKAIQINKNVFLILLLYQMRYRKFITDNYMKLNMKYYNFDMDKNDIIPYIQFWGDSVDKVSIPSHIKEIERSAFSYCHKLERVDFESNSRLQKIGSHCFSGTNIKNIVIPSDVKLIEPNVFDYCKSLQKVDFYDDSKLIAIKSEAFCFSSIDSLTIPAHVKYLIEGWCNETPKLNVIKLSRENNYFLYYDNSFIVGKRSNKGILYFARRNIVKAQIPSFIKKISTQAFGRCKSLRKVIFGIDSKLKVINDSAFIETSIVQITIPQSVIQISKSAFSNCKNLRNVFFMDNSKLANIEMKAFEYTSIREISIPSKVSIIDEYAFSNCRKLKKVKFDSNSEMKMIGKNAFEGTSITSFAFPSETIKIGFNVFYKCNHLKIVEMPSFFSIFDLVKSIFYGCPNVQIMVH</sequence>
<evidence type="ECO:0000313" key="2">
    <source>
        <dbReference type="EMBL" id="KAK8898256.1"/>
    </source>
</evidence>
<protein>
    <submittedName>
        <fullName evidence="2">Uncharacterized protein</fullName>
    </submittedName>
</protein>
<evidence type="ECO:0000313" key="3">
    <source>
        <dbReference type="Proteomes" id="UP001470230"/>
    </source>
</evidence>
<dbReference type="Gene3D" id="3.80.10.10">
    <property type="entry name" value="Ribonuclease Inhibitor"/>
    <property type="match status" value="3"/>
</dbReference>
<feature type="transmembrane region" description="Helical" evidence="1">
    <location>
        <begin position="225"/>
        <end position="245"/>
    </location>
</feature>
<feature type="transmembrane region" description="Helical" evidence="1">
    <location>
        <begin position="306"/>
        <end position="328"/>
    </location>
</feature>
<organism evidence="2 3">
    <name type="scientific">Tritrichomonas musculus</name>
    <dbReference type="NCBI Taxonomy" id="1915356"/>
    <lineage>
        <taxon>Eukaryota</taxon>
        <taxon>Metamonada</taxon>
        <taxon>Parabasalia</taxon>
        <taxon>Tritrichomonadida</taxon>
        <taxon>Tritrichomonadidae</taxon>
        <taxon>Tritrichomonas</taxon>
    </lineage>
</organism>
<dbReference type="InterPro" id="IPR053139">
    <property type="entry name" value="Surface_bspA-like"/>
</dbReference>
<dbReference type="Pfam" id="PF13306">
    <property type="entry name" value="LRR_5"/>
    <property type="match status" value="3"/>
</dbReference>
<dbReference type="EMBL" id="JAPFFF010000001">
    <property type="protein sequence ID" value="KAK8898256.1"/>
    <property type="molecule type" value="Genomic_DNA"/>
</dbReference>
<reference evidence="2 3" key="1">
    <citation type="submission" date="2024-04" db="EMBL/GenBank/DDBJ databases">
        <title>Tritrichomonas musculus Genome.</title>
        <authorList>
            <person name="Alves-Ferreira E."/>
            <person name="Grigg M."/>
            <person name="Lorenzi H."/>
            <person name="Galac M."/>
        </authorList>
    </citation>
    <scope>NUCLEOTIDE SEQUENCE [LARGE SCALE GENOMIC DNA]</scope>
    <source>
        <strain evidence="2 3">EAF2021</strain>
    </source>
</reference>
<comment type="caution">
    <text evidence="2">The sequence shown here is derived from an EMBL/GenBank/DDBJ whole genome shotgun (WGS) entry which is preliminary data.</text>
</comment>
<dbReference type="InterPro" id="IPR026906">
    <property type="entry name" value="LRR_5"/>
</dbReference>
<evidence type="ECO:0000256" key="1">
    <source>
        <dbReference type="SAM" id="Phobius"/>
    </source>
</evidence>
<dbReference type="InterPro" id="IPR032675">
    <property type="entry name" value="LRR_dom_sf"/>
</dbReference>
<keyword evidence="1" id="KW-0472">Membrane</keyword>
<gene>
    <name evidence="2" type="ORF">M9Y10_000534</name>
</gene>
<feature type="transmembrane region" description="Helical" evidence="1">
    <location>
        <begin position="158"/>
        <end position="175"/>
    </location>
</feature>
<keyword evidence="1" id="KW-1133">Transmembrane helix</keyword>
<feature type="transmembrane region" description="Helical" evidence="1">
    <location>
        <begin position="279"/>
        <end position="300"/>
    </location>
</feature>
<proteinExistence type="predicted"/>
<name>A0ABR2L4H3_9EUKA</name>
<dbReference type="PANTHER" id="PTHR45661">
    <property type="entry name" value="SURFACE ANTIGEN"/>
    <property type="match status" value="1"/>
</dbReference>
<accession>A0ABR2L4H3</accession>
<keyword evidence="1" id="KW-0812">Transmembrane</keyword>
<dbReference type="PANTHER" id="PTHR45661:SF3">
    <property type="entry name" value="IG-LIKE DOMAIN-CONTAINING PROTEIN"/>
    <property type="match status" value="1"/>
</dbReference>
<feature type="transmembrane region" description="Helical" evidence="1">
    <location>
        <begin position="195"/>
        <end position="213"/>
    </location>
</feature>